<evidence type="ECO:0000313" key="5">
    <source>
        <dbReference type="Proteomes" id="UP001652626"/>
    </source>
</evidence>
<feature type="domain" description="Golgin subfamily A conserved" evidence="4">
    <location>
        <begin position="488"/>
        <end position="633"/>
    </location>
</feature>
<keyword evidence="5" id="KW-1185">Reference proteome</keyword>
<sequence length="690" mass="81318">MDIRAEKLAKARKKLRDHQEKKVVTGQREEILDEQKPKGSLNDNLMTVNKTVLDRNHGINGKQKESVVDMDTDKNGPESKSDTITEMLISNKANLELHMNEMSTKLANLESLYELEISNHNVCKQQNIALQNEISDLKTKYKIAVKEVSTKDEDMARLKETLDYLHEEKKNLFEQVELTKSILNSKELENAQMFHQISSYQSQIDMLQIQLQQLSNDSFGTYDQGYKKNQDTETLLDKIYELERGIEMVRREKDELIEHYDHFAQDRNEQLQLEERKNEKISRDLRRLYDREQSLVEQISELEIRLQKNNIRNDELCQNEKHNREVKKQLIATKQELEEINFKYKELQKQHMYCQEKIQALTQAKEIENYENSIYKQENVNISKLNADIVSDKLAAQRATEQNEKLKVDIEDLEQIIVKMGKDKLELTEKWTHEKQLNKGLALKLAEVEECVKNLQNQLKAKDDEMIRLLNEYREMERKHENTLKDVSEMKQNLDSDNIQECSHETQNKTDLDKEKTSPLTPIPQSNTKVKLDNLCIPKEDAMIKLQERFLNIMDEVANLSDEKHRLEHIILQLQNETDTICEYVALYQQQRSLLKKREEERSNQLKIFQAECDKLKRHLEELSDLLLRFAADEELASFLKEETRHTDLARVKELLEKLQNCSLINPKFKNLDLNVFYPCHCCSGQLIDI</sequence>
<feature type="compositionally biased region" description="Basic and acidic residues" evidence="3">
    <location>
        <begin position="17"/>
        <end position="37"/>
    </location>
</feature>
<feature type="coiled-coil region" evidence="2">
    <location>
        <begin position="92"/>
        <end position="217"/>
    </location>
</feature>
<evidence type="ECO:0000256" key="1">
    <source>
        <dbReference type="ARBA" id="ARBA00023054"/>
    </source>
</evidence>
<dbReference type="InterPro" id="IPR043976">
    <property type="entry name" value="GOLGA_cons_dom"/>
</dbReference>
<dbReference type="Pfam" id="PF15070">
    <property type="entry name" value="GOLGA2L5"/>
    <property type="match status" value="1"/>
</dbReference>
<gene>
    <name evidence="6" type="primary">LOC113394581</name>
</gene>
<feature type="coiled-coil region" evidence="2">
    <location>
        <begin position="543"/>
        <end position="577"/>
    </location>
</feature>
<feature type="compositionally biased region" description="Basic and acidic residues" evidence="3">
    <location>
        <begin position="505"/>
        <end position="517"/>
    </location>
</feature>
<dbReference type="AlphaFoldDB" id="A0A8B8HSB1"/>
<dbReference type="GO" id="GO:0007030">
    <property type="term" value="P:Golgi organization"/>
    <property type="evidence" value="ECO:0007669"/>
    <property type="project" value="TreeGrafter"/>
</dbReference>
<protein>
    <submittedName>
        <fullName evidence="6">Golgin subfamily A member 2</fullName>
    </submittedName>
</protein>
<dbReference type="PANTHER" id="PTHR10881">
    <property type="entry name" value="GOLGIN SUBFAMILY A MEMBER-RELATED"/>
    <property type="match status" value="1"/>
</dbReference>
<name>A0A8B8HSB1_VANTA</name>
<dbReference type="GO" id="GO:0005801">
    <property type="term" value="C:cis-Golgi network"/>
    <property type="evidence" value="ECO:0007669"/>
    <property type="project" value="TreeGrafter"/>
</dbReference>
<evidence type="ECO:0000259" key="4">
    <source>
        <dbReference type="Pfam" id="PF15070"/>
    </source>
</evidence>
<feature type="region of interest" description="Disordered" evidence="3">
    <location>
        <begin position="505"/>
        <end position="525"/>
    </location>
</feature>
<dbReference type="GO" id="GO:0032580">
    <property type="term" value="C:Golgi cisterna membrane"/>
    <property type="evidence" value="ECO:0007669"/>
    <property type="project" value="TreeGrafter"/>
</dbReference>
<feature type="coiled-coil region" evidence="2">
    <location>
        <begin position="396"/>
        <end position="493"/>
    </location>
</feature>
<evidence type="ECO:0000313" key="6">
    <source>
        <dbReference type="RefSeq" id="XP_064076656.1"/>
    </source>
</evidence>
<dbReference type="Proteomes" id="UP001652626">
    <property type="component" value="Chromosome 4"/>
</dbReference>
<dbReference type="GO" id="GO:0000137">
    <property type="term" value="C:Golgi cis cisterna"/>
    <property type="evidence" value="ECO:0007669"/>
    <property type="project" value="TreeGrafter"/>
</dbReference>
<proteinExistence type="predicted"/>
<feature type="coiled-coil region" evidence="2">
    <location>
        <begin position="264"/>
        <end position="364"/>
    </location>
</feature>
<dbReference type="PANTHER" id="PTHR10881:SF46">
    <property type="entry name" value="GOLGIN SUBFAMILY A MEMBER 2"/>
    <property type="match status" value="1"/>
</dbReference>
<evidence type="ECO:0000256" key="2">
    <source>
        <dbReference type="SAM" id="Coils"/>
    </source>
</evidence>
<dbReference type="GeneID" id="113394581"/>
<evidence type="ECO:0000256" key="3">
    <source>
        <dbReference type="SAM" id="MobiDB-lite"/>
    </source>
</evidence>
<feature type="region of interest" description="Disordered" evidence="3">
    <location>
        <begin position="1"/>
        <end position="43"/>
    </location>
</feature>
<organism evidence="5 6">
    <name type="scientific">Vanessa tameamea</name>
    <name type="common">Kamehameha butterfly</name>
    <dbReference type="NCBI Taxonomy" id="334116"/>
    <lineage>
        <taxon>Eukaryota</taxon>
        <taxon>Metazoa</taxon>
        <taxon>Ecdysozoa</taxon>
        <taxon>Arthropoda</taxon>
        <taxon>Hexapoda</taxon>
        <taxon>Insecta</taxon>
        <taxon>Pterygota</taxon>
        <taxon>Neoptera</taxon>
        <taxon>Endopterygota</taxon>
        <taxon>Lepidoptera</taxon>
        <taxon>Glossata</taxon>
        <taxon>Ditrysia</taxon>
        <taxon>Papilionoidea</taxon>
        <taxon>Nymphalidae</taxon>
        <taxon>Nymphalinae</taxon>
        <taxon>Vanessa</taxon>
    </lineage>
</organism>
<dbReference type="InterPro" id="IPR024858">
    <property type="entry name" value="GOLGA"/>
</dbReference>
<reference evidence="6" key="1">
    <citation type="submission" date="2025-08" db="UniProtKB">
        <authorList>
            <consortium name="RefSeq"/>
        </authorList>
    </citation>
    <scope>IDENTIFICATION</scope>
    <source>
        <tissue evidence="6">Whole body</tissue>
    </source>
</reference>
<keyword evidence="1 2" id="KW-0175">Coiled coil</keyword>
<accession>A0A8B8HSB1</accession>
<dbReference type="RefSeq" id="XP_064076656.1">
    <property type="nucleotide sequence ID" value="XM_064220586.1"/>
</dbReference>